<feature type="transmembrane region" description="Helical" evidence="2">
    <location>
        <begin position="669"/>
        <end position="688"/>
    </location>
</feature>
<proteinExistence type="predicted"/>
<evidence type="ECO:0000313" key="4">
    <source>
        <dbReference type="Proteomes" id="UP000016922"/>
    </source>
</evidence>
<feature type="compositionally biased region" description="Pro residues" evidence="1">
    <location>
        <begin position="204"/>
        <end position="215"/>
    </location>
</feature>
<dbReference type="HOGENOM" id="CLU_014761_0_0_1"/>
<keyword evidence="4" id="KW-1185">Reference proteome</keyword>
<feature type="transmembrane region" description="Helical" evidence="2">
    <location>
        <begin position="734"/>
        <end position="756"/>
    </location>
</feature>
<dbReference type="InterPro" id="IPR021840">
    <property type="entry name" value="DUF3433"/>
</dbReference>
<feature type="compositionally biased region" description="Low complexity" evidence="1">
    <location>
        <begin position="161"/>
        <end position="181"/>
    </location>
</feature>
<name>S3EED2_GLAL2</name>
<sequence>MKNIFSRNGSQNFYKPITTRTPVLLFLLAITLVLFGITELAIRNIPAHAGIGNAERTVNYVLLKPQKGGLAGRQVSAGTVLSNQGPTNSPSPTPSPVVSPSTPIAGGTGDSSSSSQTIYYTAKDGWLELGDPTTTPVITGVPQSGHLTLSKSPDPTPNQPSPVVNTNNNATPSPNPKATPTIYSSAAGGFLEPGKPPSGINAPGPNPTPPTPGVIPVPTNGPIQPISTPIPTAAVTDVRGSPVPVPVMTVVGGQTFAVTPTVNSNDGATYTPVLTIANGQTYAVTPSVTVKDGTTYTTTPSPSRVPIATGAPAGGYINPNPTDTASSPVSTIVNSTGTYFEFENGEIVRTPQISLQQYIYVAFLPLIVSVIYTIPWQILDTTVRQMEPFYQLNQDGGALGKNSLSLDYSTSWLIAVPFQAISRGHAIPFWSSLISISVLILAPISSEAFFVSVTGDCFANSDGACHASWGVYPALARAIEGILGFISVLLICLIFFNFRRQSGLHSEPFSLAGLGVLLSKSPLLKFLRQIDSMITPHELEQIVAGKRFKLAEFVAEDNTPCLGIVPMDIEPEAGFATIGSQSEKKGVYSSVQVIDDSESHEYDQQPQTRDKIKWHTGMSLKKDVKQKITYLVSLLIIAGLLTLITYYHWTGPDPVTKKSSGFETFMDSQGFGVRFMMSILGVGIKLLWGAVDSDLRRDQPYVSLIKGSAQPRDSIIIPFHAAHITAIIPALTRFHFLTAIVAFLAFVSEFLPITLANIAFSPAMTKQAYIVCHFISMSMLILMVIVMFILLVRPPGGVGSLPRRPGKGGIISTAIYLAAPSEADSTFGNVFGRESQRERGLLDGLAGLSKLSGKERDDLINGFGSLYSLGVVDGGDESRSSGFERRKPAGETREELRIDDDRRVRRLLRD</sequence>
<dbReference type="Pfam" id="PF11915">
    <property type="entry name" value="DUF3433"/>
    <property type="match status" value="2"/>
</dbReference>
<protein>
    <submittedName>
        <fullName evidence="3">Uncharacterized protein</fullName>
    </submittedName>
</protein>
<keyword evidence="2" id="KW-1133">Transmembrane helix</keyword>
<dbReference type="PANTHER" id="PTHR37544:SF3">
    <property type="entry name" value="SPRAY"/>
    <property type="match status" value="1"/>
</dbReference>
<dbReference type="Proteomes" id="UP000016922">
    <property type="component" value="Unassembled WGS sequence"/>
</dbReference>
<feature type="transmembrane region" description="Helical" evidence="2">
    <location>
        <begin position="478"/>
        <end position="498"/>
    </location>
</feature>
<feature type="transmembrane region" description="Helical" evidence="2">
    <location>
        <begin position="358"/>
        <end position="379"/>
    </location>
</feature>
<reference evidence="3 4" key="1">
    <citation type="journal article" date="2013" name="BMC Genomics">
        <title>Genomics-driven discovery of the pneumocandin biosynthetic gene cluster in the fungus Glarea lozoyensis.</title>
        <authorList>
            <person name="Chen L."/>
            <person name="Yue Q."/>
            <person name="Zhang X."/>
            <person name="Xiang M."/>
            <person name="Wang C."/>
            <person name="Li S."/>
            <person name="Che Y."/>
            <person name="Ortiz-Lopez F.J."/>
            <person name="Bills G.F."/>
            <person name="Liu X."/>
            <person name="An Z."/>
        </authorList>
    </citation>
    <scope>NUCLEOTIDE SEQUENCE [LARGE SCALE GENOMIC DNA]</scope>
    <source>
        <strain evidence="4">ATCC 20868 / MF5171</strain>
    </source>
</reference>
<evidence type="ECO:0000256" key="1">
    <source>
        <dbReference type="SAM" id="MobiDB-lite"/>
    </source>
</evidence>
<dbReference type="PANTHER" id="PTHR37544">
    <property type="entry name" value="SPRAY-RELATED"/>
    <property type="match status" value="1"/>
</dbReference>
<dbReference type="KEGG" id="glz:GLAREA_08776"/>
<keyword evidence="2" id="KW-0812">Transmembrane</keyword>
<dbReference type="EMBL" id="KE145352">
    <property type="protein sequence ID" value="EPE36613.1"/>
    <property type="molecule type" value="Genomic_DNA"/>
</dbReference>
<feature type="transmembrane region" description="Helical" evidence="2">
    <location>
        <begin position="427"/>
        <end position="445"/>
    </location>
</feature>
<evidence type="ECO:0000313" key="3">
    <source>
        <dbReference type="EMBL" id="EPE36613.1"/>
    </source>
</evidence>
<evidence type="ECO:0000256" key="2">
    <source>
        <dbReference type="SAM" id="Phobius"/>
    </source>
</evidence>
<feature type="region of interest" description="Disordered" evidence="1">
    <location>
        <begin position="79"/>
        <end position="116"/>
    </location>
</feature>
<keyword evidence="2" id="KW-0472">Membrane</keyword>
<feature type="region of interest" description="Disordered" evidence="1">
    <location>
        <begin position="131"/>
        <end position="220"/>
    </location>
</feature>
<dbReference type="eggNOG" id="ENOG502S5PH">
    <property type="taxonomic scope" value="Eukaryota"/>
</dbReference>
<accession>S3EED2</accession>
<feature type="transmembrane region" description="Helical" evidence="2">
    <location>
        <begin position="768"/>
        <end position="792"/>
    </location>
</feature>
<feature type="transmembrane region" description="Helical" evidence="2">
    <location>
        <begin position="628"/>
        <end position="649"/>
    </location>
</feature>
<feature type="transmembrane region" description="Helical" evidence="2">
    <location>
        <begin position="21"/>
        <end position="42"/>
    </location>
</feature>
<dbReference type="OrthoDB" id="5428901at2759"/>
<dbReference type="RefSeq" id="XP_008075928.1">
    <property type="nucleotide sequence ID" value="XM_008077737.1"/>
</dbReference>
<dbReference type="AlphaFoldDB" id="S3EED2"/>
<dbReference type="OMA" id="TPYRRMA"/>
<organism evidence="3 4">
    <name type="scientific">Glarea lozoyensis (strain ATCC 20868 / MF5171)</name>
    <dbReference type="NCBI Taxonomy" id="1116229"/>
    <lineage>
        <taxon>Eukaryota</taxon>
        <taxon>Fungi</taxon>
        <taxon>Dikarya</taxon>
        <taxon>Ascomycota</taxon>
        <taxon>Pezizomycotina</taxon>
        <taxon>Leotiomycetes</taxon>
        <taxon>Helotiales</taxon>
        <taxon>Helotiaceae</taxon>
        <taxon>Glarea</taxon>
    </lineage>
</organism>
<feature type="compositionally biased region" description="Polar residues" evidence="1">
    <location>
        <begin position="132"/>
        <end position="153"/>
    </location>
</feature>
<dbReference type="GeneID" id="19467824"/>
<gene>
    <name evidence="3" type="ORF">GLAREA_08776</name>
</gene>